<dbReference type="OMA" id="ILEVEMF"/>
<reference evidence="1 2" key="1">
    <citation type="journal article" date="2012" name="Genome Biol.">
        <title>Genome and low-iron response of an oceanic diatom adapted to chronic iron limitation.</title>
        <authorList>
            <person name="Lommer M."/>
            <person name="Specht M."/>
            <person name="Roy A.S."/>
            <person name="Kraemer L."/>
            <person name="Andreson R."/>
            <person name="Gutowska M.A."/>
            <person name="Wolf J."/>
            <person name="Bergner S.V."/>
            <person name="Schilhabel M.B."/>
            <person name="Klostermeier U.C."/>
            <person name="Beiko R.G."/>
            <person name="Rosenstiel P."/>
            <person name="Hippler M."/>
            <person name="Laroche J."/>
        </authorList>
    </citation>
    <scope>NUCLEOTIDE SEQUENCE [LARGE SCALE GENOMIC DNA]</scope>
    <source>
        <strain evidence="1 2">CCMP1005</strain>
    </source>
</reference>
<evidence type="ECO:0000313" key="1">
    <source>
        <dbReference type="EMBL" id="EJK73490.1"/>
    </source>
</evidence>
<organism evidence="1 2">
    <name type="scientific">Thalassiosira oceanica</name>
    <name type="common">Marine diatom</name>
    <dbReference type="NCBI Taxonomy" id="159749"/>
    <lineage>
        <taxon>Eukaryota</taxon>
        <taxon>Sar</taxon>
        <taxon>Stramenopiles</taxon>
        <taxon>Ochrophyta</taxon>
        <taxon>Bacillariophyta</taxon>
        <taxon>Coscinodiscophyceae</taxon>
        <taxon>Thalassiosirophycidae</taxon>
        <taxon>Thalassiosirales</taxon>
        <taxon>Thalassiosiraceae</taxon>
        <taxon>Thalassiosira</taxon>
    </lineage>
</organism>
<dbReference type="GO" id="GO:0000214">
    <property type="term" value="C:tRNA-intron endonuclease complex"/>
    <property type="evidence" value="ECO:0007669"/>
    <property type="project" value="TreeGrafter"/>
</dbReference>
<evidence type="ECO:0000313" key="2">
    <source>
        <dbReference type="Proteomes" id="UP000266841"/>
    </source>
</evidence>
<dbReference type="PANTHER" id="PTHR21027:SF1">
    <property type="entry name" value="TRNA-SPLICING ENDONUCLEASE SUBUNIT SEN54"/>
    <property type="match status" value="1"/>
</dbReference>
<dbReference type="AlphaFoldDB" id="K0T748"/>
<dbReference type="EMBL" id="AGNL01004457">
    <property type="protein sequence ID" value="EJK73490.1"/>
    <property type="molecule type" value="Genomic_DNA"/>
</dbReference>
<protein>
    <recommendedName>
        <fullName evidence="3">tRNA-splicing endonuclease subunit Sen54 N-terminal domain-containing protein</fullName>
    </recommendedName>
</protein>
<proteinExistence type="predicted"/>
<dbReference type="InterPro" id="IPR024337">
    <property type="entry name" value="tRNA_splic_suSen54"/>
</dbReference>
<keyword evidence="2" id="KW-1185">Reference proteome</keyword>
<dbReference type="eggNOG" id="ENOG502RWNE">
    <property type="taxonomic scope" value="Eukaryota"/>
</dbReference>
<sequence length="352" mass="38668">MTDHQSCSTTTAAAASTKSSGVFVSPSSAHDGYVRLVSCKGRSFPTAFTRPTSCVIENIVRVKKRRRTELCGGGDRIDSGELTTPDVTDVVSSETFQRRRTITEERLHLEEALFLHMRGLLKIERNHSEQVMTTKDLFAVLKDCRVPIPVYLAYAHLRAQGYILTRYTKARVELLCDVMKYGSEDSERTADKVRERQGEVDIEKLPRKDDFVIEETVASITGQNHVAVLQPAQEDPNDTGAMDNPCKRLTADIARAPPPRVSNLGALDASSLSYYAYSPNALFRRTNPGMPDFAVAIAQFHSDVGPTFDSLKRLVDTSTLDGLPLRVVAVADSGVVVVLGAKIASVPSLPRE</sequence>
<dbReference type="Proteomes" id="UP000266841">
    <property type="component" value="Unassembled WGS sequence"/>
</dbReference>
<accession>K0T748</accession>
<name>K0T748_THAOC</name>
<dbReference type="OrthoDB" id="408683at2759"/>
<dbReference type="PANTHER" id="PTHR21027">
    <property type="entry name" value="TRNA-SPLICING ENDONUCLEASE SUBUNIT SEN54"/>
    <property type="match status" value="1"/>
</dbReference>
<gene>
    <name evidence="1" type="ORF">THAOC_04884</name>
</gene>
<evidence type="ECO:0008006" key="3">
    <source>
        <dbReference type="Google" id="ProtNLM"/>
    </source>
</evidence>
<comment type="caution">
    <text evidence="1">The sequence shown here is derived from an EMBL/GenBank/DDBJ whole genome shotgun (WGS) entry which is preliminary data.</text>
</comment>
<dbReference type="GO" id="GO:0000379">
    <property type="term" value="P:tRNA-type intron splice site recognition and cleavage"/>
    <property type="evidence" value="ECO:0007669"/>
    <property type="project" value="TreeGrafter"/>
</dbReference>